<dbReference type="RefSeq" id="WP_382393038.1">
    <property type="nucleotide sequence ID" value="NZ_JBHUNA010000018.1"/>
</dbReference>
<protein>
    <submittedName>
        <fullName evidence="1">Uncharacterized protein</fullName>
    </submittedName>
</protein>
<keyword evidence="2" id="KW-1185">Reference proteome</keyword>
<name>A0ABW5V5M1_9BACI</name>
<organism evidence="1 2">
    <name type="scientific">Lentibacillus juripiscarius</name>
    <dbReference type="NCBI Taxonomy" id="257446"/>
    <lineage>
        <taxon>Bacteria</taxon>
        <taxon>Bacillati</taxon>
        <taxon>Bacillota</taxon>
        <taxon>Bacilli</taxon>
        <taxon>Bacillales</taxon>
        <taxon>Bacillaceae</taxon>
        <taxon>Lentibacillus</taxon>
    </lineage>
</organism>
<sequence length="46" mass="5194">MINAIISREISTPITGNVQDLFHMDVQMLSIMDEVPGFVMGLLFLR</sequence>
<comment type="caution">
    <text evidence="1">The sequence shown here is derived from an EMBL/GenBank/DDBJ whole genome shotgun (WGS) entry which is preliminary data.</text>
</comment>
<evidence type="ECO:0000313" key="1">
    <source>
        <dbReference type="EMBL" id="MFD2760998.1"/>
    </source>
</evidence>
<evidence type="ECO:0000313" key="2">
    <source>
        <dbReference type="Proteomes" id="UP001597502"/>
    </source>
</evidence>
<reference evidence="2" key="1">
    <citation type="journal article" date="2019" name="Int. J. Syst. Evol. Microbiol.">
        <title>The Global Catalogue of Microorganisms (GCM) 10K type strain sequencing project: providing services to taxonomists for standard genome sequencing and annotation.</title>
        <authorList>
            <consortium name="The Broad Institute Genomics Platform"/>
            <consortium name="The Broad Institute Genome Sequencing Center for Infectious Disease"/>
            <person name="Wu L."/>
            <person name="Ma J."/>
        </authorList>
    </citation>
    <scope>NUCLEOTIDE SEQUENCE [LARGE SCALE GENOMIC DNA]</scope>
    <source>
        <strain evidence="2">TISTR 1535</strain>
    </source>
</reference>
<dbReference type="Proteomes" id="UP001597502">
    <property type="component" value="Unassembled WGS sequence"/>
</dbReference>
<proteinExistence type="predicted"/>
<dbReference type="EMBL" id="JBHUNA010000018">
    <property type="protein sequence ID" value="MFD2760998.1"/>
    <property type="molecule type" value="Genomic_DNA"/>
</dbReference>
<gene>
    <name evidence="1" type="ORF">ACFSUO_08455</name>
</gene>
<accession>A0ABW5V5M1</accession>